<dbReference type="InterPro" id="IPR011043">
    <property type="entry name" value="Gal_Oxase/kelch_b-propeller"/>
</dbReference>
<dbReference type="Pfam" id="PF14312">
    <property type="entry name" value="FG-GAP_2"/>
    <property type="match status" value="2"/>
</dbReference>
<comment type="caution">
    <text evidence="3">The sequence shown here is derived from an EMBL/GenBank/DDBJ whole genome shotgun (WGS) entry which is preliminary data.</text>
</comment>
<dbReference type="Pfam" id="PF19078">
    <property type="entry name" value="Big_12"/>
    <property type="match status" value="3"/>
</dbReference>
<dbReference type="PANTHER" id="PTHR34677:SF3">
    <property type="entry name" value="BACTERIAL IG-LIKE DOMAIN-CONTAINING PROTEIN"/>
    <property type="match status" value="1"/>
</dbReference>
<keyword evidence="1" id="KW-0732">Signal</keyword>
<dbReference type="Gene3D" id="2.130.10.130">
    <property type="entry name" value="Integrin alpha, N-terminal"/>
    <property type="match status" value="1"/>
</dbReference>
<sequence length="762" mass="80387">MFDFVWSPVGDGTYTVQIAAASAEDRAGNSLVASNVLTFKYDTTSPTGTLSSTTNWCTASTPIKMDISWSEPTYDISLSDVTMTGGVVTNLTGTNGSSYYSMDIFPTSNVLDFTPYRWVTANIGAGMITDLAGNPSVETNTLERKWDTHPPNVTLSFACPSSSQRCFSWGGYIKVSPLTITATFNENVTGLEAAEFTLSNSGAMSNFKGIGHLYLFDLSFPAEGNFSVSLLANKAVDCASNGNLASNELFFTYDVTAPTSFLNSTVYTPYTKDSPIPLSVTFSEPVVGFNETDVDVALATRVNFAIMVPYNNYMEWTLDLVPMAEGAVSAQVESSVAIDYAGNANLPSNTLQFIFDTTAPTVVVTSSVGAYTKTSPIPLTFTFSELTYEFSASVVAVSGGTLPSVTKVSDTVYTGSLVPGGHHMQVSVMVPAYKARDSAFNWNVESNVWSSVFDDVNSLISSITSTTPMYTSTSPITVTIQFNEVVVDFEYANVTVTNGEPLDTLAMTSSVSSPVDISPTTLSTGDYFGSSFATHGRYIAVGAPGAADGGTSSAGLVYVYGYFNGGWVQHQAVSSQSTAASANFGTAVAMNGQWLVIGASTDSSTGKVYIYSLNNNMPPPPPKASFDSNYTEAGLGQWAGHSSLTGSGTTYFGADVALAGNELFVSQVSGGSKQVVVYQVNAVSGAWSVKQTALTPTSSNTLGTEGRLAVAGSTLVLSSSNASVSSVSEAGCAFIFIRNPDTNLWVQHQVAAHPTCFVNEFC</sequence>
<dbReference type="Proteomes" id="UP001190700">
    <property type="component" value="Unassembled WGS sequence"/>
</dbReference>
<organism evidence="3 4">
    <name type="scientific">Cymbomonas tetramitiformis</name>
    <dbReference type="NCBI Taxonomy" id="36881"/>
    <lineage>
        <taxon>Eukaryota</taxon>
        <taxon>Viridiplantae</taxon>
        <taxon>Chlorophyta</taxon>
        <taxon>Pyramimonadophyceae</taxon>
        <taxon>Pyramimonadales</taxon>
        <taxon>Pyramimonadaceae</taxon>
        <taxon>Cymbomonas</taxon>
    </lineage>
</organism>
<evidence type="ECO:0000313" key="3">
    <source>
        <dbReference type="EMBL" id="KAK3287466.1"/>
    </source>
</evidence>
<feature type="domain" description="Bacterial Ig-like" evidence="2">
    <location>
        <begin position="42"/>
        <end position="140"/>
    </location>
</feature>
<reference evidence="3 4" key="1">
    <citation type="journal article" date="2015" name="Genome Biol. Evol.">
        <title>Comparative Genomics of a Bacterivorous Green Alga Reveals Evolutionary Causalities and Consequences of Phago-Mixotrophic Mode of Nutrition.</title>
        <authorList>
            <person name="Burns J.A."/>
            <person name="Paasch A."/>
            <person name="Narechania A."/>
            <person name="Kim E."/>
        </authorList>
    </citation>
    <scope>NUCLEOTIDE SEQUENCE [LARGE SCALE GENOMIC DNA]</scope>
    <source>
        <strain evidence="3 4">PLY_AMNH</strain>
    </source>
</reference>
<gene>
    <name evidence="3" type="ORF">CYMTET_5020</name>
</gene>
<evidence type="ECO:0000259" key="2">
    <source>
        <dbReference type="Pfam" id="PF19078"/>
    </source>
</evidence>
<feature type="domain" description="Bacterial Ig-like" evidence="2">
    <location>
        <begin position="255"/>
        <end position="350"/>
    </location>
</feature>
<evidence type="ECO:0000256" key="1">
    <source>
        <dbReference type="ARBA" id="ARBA00022729"/>
    </source>
</evidence>
<evidence type="ECO:0000313" key="4">
    <source>
        <dbReference type="Proteomes" id="UP001190700"/>
    </source>
</evidence>
<dbReference type="SUPFAM" id="SSF50965">
    <property type="entry name" value="Galactose oxidase, central domain"/>
    <property type="match status" value="1"/>
</dbReference>
<dbReference type="InterPro" id="IPR044048">
    <property type="entry name" value="Big_12"/>
</dbReference>
<accession>A0AAE0H1V6</accession>
<dbReference type="InterPro" id="IPR028994">
    <property type="entry name" value="Integrin_alpha_N"/>
</dbReference>
<name>A0AAE0H1V6_9CHLO</name>
<dbReference type="AlphaFoldDB" id="A0AAE0H1V6"/>
<dbReference type="EMBL" id="LGRX02000834">
    <property type="protein sequence ID" value="KAK3287466.1"/>
    <property type="molecule type" value="Genomic_DNA"/>
</dbReference>
<proteinExistence type="predicted"/>
<dbReference type="InterPro" id="IPR013517">
    <property type="entry name" value="FG-GAP"/>
</dbReference>
<feature type="domain" description="Bacterial Ig-like" evidence="2">
    <location>
        <begin position="356"/>
        <end position="446"/>
    </location>
</feature>
<keyword evidence="4" id="KW-1185">Reference proteome</keyword>
<dbReference type="PANTHER" id="PTHR34677">
    <property type="match status" value="1"/>
</dbReference>
<protein>
    <recommendedName>
        <fullName evidence="2">Bacterial Ig-like domain-containing protein</fullName>
    </recommendedName>
</protein>